<protein>
    <submittedName>
        <fullName evidence="2">Uncharacterized protein</fullName>
    </submittedName>
</protein>
<accession>A0A1T4ML35</accession>
<feature type="region of interest" description="Disordered" evidence="1">
    <location>
        <begin position="444"/>
        <end position="464"/>
    </location>
</feature>
<organism evidence="2 3">
    <name type="scientific">Porphyromonas cangingivalis</name>
    <dbReference type="NCBI Taxonomy" id="36874"/>
    <lineage>
        <taxon>Bacteria</taxon>
        <taxon>Pseudomonadati</taxon>
        <taxon>Bacteroidota</taxon>
        <taxon>Bacteroidia</taxon>
        <taxon>Bacteroidales</taxon>
        <taxon>Porphyromonadaceae</taxon>
        <taxon>Porphyromonas</taxon>
    </lineage>
</organism>
<dbReference type="AlphaFoldDB" id="A0A1T4ML35"/>
<sequence>MSYKKFIAENPFPAETESATKGVNLGGTSGTYGACSIEDFLPRTSDLNLTHDDAEGFLDYVTRFTPANFWYKDRNVAVWLYEETYDNWQDRYGMDAVKVFYHSGHGNMFPDGIFAAPMGSIWDNRATAWSDNMAFANEKLRYLFWSTCLGLRISEGHNPIRTWSRANKGGLRMIFGYDTVSYDNKNYGKFFWNEWNKGRSFKDAFIEASWRISHRQSPVVCAMGANQAEAKARLANERFFYTPGVCSNYWAWEWRNAVRKAKRESANLLKEPRNKNALILAPDMLDDTLFSAIGNKAGLTKRTASTIKIDDMGTRIIGTKDLRVSVNRAGHVSLDMAKANYRNTELIGENKALKLAEGFISELGLAKGIKLEQATTYHTMQGGGNAKTEELYDPKVIETIIQFRQEHDNLKSVNSGHGLISVAVDNDGKITRVFSSLKPIVDEREQASAPRKGKSAPAKEFTRSRDELFQQQIDRIIGGKDYSTVNFDERTKTLLTRETADITPTVKIIDEKIGYDFSSNIVKPVHQRDVEIAVGPYAKRYKLRVDL</sequence>
<proteinExistence type="predicted"/>
<evidence type="ECO:0000313" key="3">
    <source>
        <dbReference type="Proteomes" id="UP000189956"/>
    </source>
</evidence>
<name>A0A1T4ML35_PORCN</name>
<gene>
    <name evidence="2" type="ORF">SAMN02745205_01571</name>
</gene>
<evidence type="ECO:0000313" key="2">
    <source>
        <dbReference type="EMBL" id="SJZ67458.1"/>
    </source>
</evidence>
<dbReference type="EMBL" id="FUWL01000013">
    <property type="protein sequence ID" value="SJZ67458.1"/>
    <property type="molecule type" value="Genomic_DNA"/>
</dbReference>
<dbReference type="InterPro" id="IPR045926">
    <property type="entry name" value="DUF6345"/>
</dbReference>
<dbReference type="Proteomes" id="UP000189956">
    <property type="component" value="Unassembled WGS sequence"/>
</dbReference>
<dbReference type="RefSeq" id="WP_025838772.1">
    <property type="nucleotide sequence ID" value="NZ_CALTZT010000003.1"/>
</dbReference>
<dbReference type="Pfam" id="PF19872">
    <property type="entry name" value="DUF6345"/>
    <property type="match status" value="1"/>
</dbReference>
<reference evidence="2 3" key="1">
    <citation type="submission" date="2017-02" db="EMBL/GenBank/DDBJ databases">
        <authorList>
            <person name="Peterson S.W."/>
        </authorList>
    </citation>
    <scope>NUCLEOTIDE SEQUENCE [LARGE SCALE GENOMIC DNA]</scope>
    <source>
        <strain evidence="2 3">ATCC 700135</strain>
    </source>
</reference>
<evidence type="ECO:0000256" key="1">
    <source>
        <dbReference type="SAM" id="MobiDB-lite"/>
    </source>
</evidence>